<evidence type="ECO:0000259" key="5">
    <source>
        <dbReference type="PROSITE" id="PS51845"/>
    </source>
</evidence>
<keyword evidence="1 3" id="KW-0479">Metal-binding</keyword>
<dbReference type="GO" id="GO:0004114">
    <property type="term" value="F:3',5'-cyclic-nucleotide phosphodiesterase activity"/>
    <property type="evidence" value="ECO:0007669"/>
    <property type="project" value="InterPro"/>
</dbReference>
<sequence length="641" mass="69824">MDLVTKHSLFRNVSKSPAAMLPEGLPATEDTMRDAMVKAILATDMAFHYDMLNNLNNLFEATTSPVTSSDSEADTDSESEQDGLETSTTTQPRVHIETTEDLDVDQSKEVSVSISSPLSNLQETLRTKIEAHRQCRRDSCSSIHSQSSGEPEILASPQSIESLSISPEDLTPEQRQNLCNCLLHAADISNAVKPWTVCKRWSDLVVQEFFRQGDIEKAQSLPVSPNMDRDQHNQSKISLGFGDFVVQPYFEALVELLPKASPVLTSLADNRAQWVALQKSSNEFGNDPYLSIDPLEDPSMSRRSSSSEFEHMPPGRRVSDDSKLLRTPHRRLRHSTNAEITPSLALRRIKRSFSGRSLSSSMQNLHAHSPRSSLSSGRLASGQEILISTLKRQASMTEREMSSAFIHAQYGHHSSRPDESGDSYFGMQLPPPPPKSAQSFEPTTHKAVDQQKHKSISKSDSGNGGAGGGVFRQKRLASLQVGSPTPSNFLQEYSEGYVMPKNQSSTTENIPSSRDDPSLASSSSKPLHQGQAVPTSTQARNRSSTPAVMMNKIKYDWALSPTLAEIPSESRFGCGPLDDDENAATASPDPEKSSNPSLTTVATGITGIDPVSAGATQGTDGAVLISTAESPIERKALFTDQ</sequence>
<dbReference type="InterPro" id="IPR023088">
    <property type="entry name" value="PDEase"/>
</dbReference>
<gene>
    <name evidence="6" type="primary">PDE1B</name>
    <name evidence="6" type="ORF">BGZ80_006041</name>
</gene>
<feature type="region of interest" description="Disordered" evidence="4">
    <location>
        <begin position="355"/>
        <end position="379"/>
    </location>
</feature>
<dbReference type="EMBL" id="JAAAID010002988">
    <property type="protein sequence ID" value="KAG0001976.1"/>
    <property type="molecule type" value="Genomic_DNA"/>
</dbReference>
<keyword evidence="7" id="KW-1185">Reference proteome</keyword>
<accession>A0A9P6STS2</accession>
<proteinExistence type="predicted"/>
<feature type="compositionally biased region" description="Acidic residues" evidence="4">
    <location>
        <begin position="71"/>
        <end position="83"/>
    </location>
</feature>
<dbReference type="InterPro" id="IPR002073">
    <property type="entry name" value="PDEase_catalytic_dom"/>
</dbReference>
<dbReference type="PROSITE" id="PS51845">
    <property type="entry name" value="PDEASE_I_2"/>
    <property type="match status" value="1"/>
</dbReference>
<feature type="region of interest" description="Disordered" evidence="4">
    <location>
        <begin position="63"/>
        <end position="110"/>
    </location>
</feature>
<feature type="compositionally biased region" description="Basic and acidic residues" evidence="4">
    <location>
        <begin position="443"/>
        <end position="452"/>
    </location>
</feature>
<evidence type="ECO:0000313" key="7">
    <source>
        <dbReference type="Proteomes" id="UP000703661"/>
    </source>
</evidence>
<keyword evidence="2" id="KW-0378">Hydrolase</keyword>
<evidence type="ECO:0000256" key="2">
    <source>
        <dbReference type="ARBA" id="ARBA00022801"/>
    </source>
</evidence>
<evidence type="ECO:0000256" key="1">
    <source>
        <dbReference type="ARBA" id="ARBA00022723"/>
    </source>
</evidence>
<evidence type="ECO:0000313" key="6">
    <source>
        <dbReference type="EMBL" id="KAG0001976.1"/>
    </source>
</evidence>
<feature type="compositionally biased region" description="Polar residues" evidence="4">
    <location>
        <begin position="501"/>
        <end position="510"/>
    </location>
</feature>
<dbReference type="PANTHER" id="PTHR11347">
    <property type="entry name" value="CYCLIC NUCLEOTIDE PHOSPHODIESTERASE"/>
    <property type="match status" value="1"/>
</dbReference>
<dbReference type="SUPFAM" id="SSF109604">
    <property type="entry name" value="HD-domain/PDEase-like"/>
    <property type="match status" value="1"/>
</dbReference>
<name>A0A9P6STS2_9FUNG</name>
<evidence type="ECO:0000256" key="4">
    <source>
        <dbReference type="SAM" id="MobiDB-lite"/>
    </source>
</evidence>
<comment type="caution">
    <text evidence="6">The sequence shown here is derived from an EMBL/GenBank/DDBJ whole genome shotgun (WGS) entry which is preliminary data.</text>
</comment>
<dbReference type="Pfam" id="PF00233">
    <property type="entry name" value="PDEase_I"/>
    <property type="match status" value="1"/>
</dbReference>
<protein>
    <submittedName>
        <fullName evidence="6">Calcium/calmodulin-dependent 3',5'-cyclic nucleotide phosphodiesterase 1B</fullName>
    </submittedName>
</protein>
<feature type="domain" description="PDEase" evidence="5">
    <location>
        <begin position="1"/>
        <end position="281"/>
    </location>
</feature>
<feature type="compositionally biased region" description="Basic and acidic residues" evidence="4">
    <location>
        <begin position="308"/>
        <end position="323"/>
    </location>
</feature>
<feature type="compositionally biased region" description="Polar residues" evidence="4">
    <location>
        <begin position="532"/>
        <end position="545"/>
    </location>
</feature>
<dbReference type="PRINTS" id="PR00387">
    <property type="entry name" value="PDIESTERASE1"/>
</dbReference>
<organism evidence="6 7">
    <name type="scientific">Entomortierella chlamydospora</name>
    <dbReference type="NCBI Taxonomy" id="101097"/>
    <lineage>
        <taxon>Eukaryota</taxon>
        <taxon>Fungi</taxon>
        <taxon>Fungi incertae sedis</taxon>
        <taxon>Mucoromycota</taxon>
        <taxon>Mortierellomycotina</taxon>
        <taxon>Mortierellomycetes</taxon>
        <taxon>Mortierellales</taxon>
        <taxon>Mortierellaceae</taxon>
        <taxon>Entomortierella</taxon>
    </lineage>
</organism>
<feature type="region of interest" description="Disordered" evidence="4">
    <location>
        <begin position="570"/>
        <end position="600"/>
    </location>
</feature>
<dbReference type="Proteomes" id="UP000703661">
    <property type="component" value="Unassembled WGS sequence"/>
</dbReference>
<reference evidence="6" key="1">
    <citation type="journal article" date="2020" name="Fungal Divers.">
        <title>Resolving the Mortierellaceae phylogeny through synthesis of multi-gene phylogenetics and phylogenomics.</title>
        <authorList>
            <person name="Vandepol N."/>
            <person name="Liber J."/>
            <person name="Desiro A."/>
            <person name="Na H."/>
            <person name="Kennedy M."/>
            <person name="Barry K."/>
            <person name="Grigoriev I.V."/>
            <person name="Miller A.N."/>
            <person name="O'Donnell K."/>
            <person name="Stajich J.E."/>
            <person name="Bonito G."/>
        </authorList>
    </citation>
    <scope>NUCLEOTIDE SEQUENCE</scope>
    <source>
        <strain evidence="6">NRRL 2769</strain>
    </source>
</reference>
<feature type="binding site" evidence="3">
    <location>
        <position position="187"/>
    </location>
    <ligand>
        <name>Zn(2+)</name>
        <dbReference type="ChEBI" id="CHEBI:29105"/>
        <label>1</label>
    </ligand>
</feature>
<feature type="region of interest" description="Disordered" evidence="4">
    <location>
        <begin position="501"/>
        <end position="545"/>
    </location>
</feature>
<dbReference type="GO" id="GO:0046872">
    <property type="term" value="F:metal ion binding"/>
    <property type="evidence" value="ECO:0007669"/>
    <property type="project" value="UniProtKB-KW"/>
</dbReference>
<evidence type="ECO:0000256" key="3">
    <source>
        <dbReference type="PIRSR" id="PIRSR623088-3"/>
    </source>
</evidence>
<dbReference type="InterPro" id="IPR036971">
    <property type="entry name" value="PDEase_catalytic_dom_sf"/>
</dbReference>
<dbReference type="GO" id="GO:0007165">
    <property type="term" value="P:signal transduction"/>
    <property type="evidence" value="ECO:0007669"/>
    <property type="project" value="InterPro"/>
</dbReference>
<feature type="region of interest" description="Disordered" evidence="4">
    <location>
        <begin position="409"/>
        <end position="470"/>
    </location>
</feature>
<dbReference type="Gene3D" id="1.10.1300.10">
    <property type="entry name" value="3'5'-cyclic nucleotide phosphodiesterase, catalytic domain"/>
    <property type="match status" value="1"/>
</dbReference>
<dbReference type="AlphaFoldDB" id="A0A9P6STS2"/>
<feature type="region of interest" description="Disordered" evidence="4">
    <location>
        <begin position="287"/>
        <end position="323"/>
    </location>
</feature>